<dbReference type="Proteomes" id="UP000006727">
    <property type="component" value="Chromosome 5"/>
</dbReference>
<dbReference type="AlphaFoldDB" id="A0A7I4DQY1"/>
<keyword evidence="2" id="KW-1185">Reference proteome</keyword>
<accession>A0A7I4DQY1</accession>
<evidence type="ECO:0000313" key="2">
    <source>
        <dbReference type="Proteomes" id="UP000006727"/>
    </source>
</evidence>
<reference evidence="1" key="3">
    <citation type="submission" date="2020-12" db="UniProtKB">
        <authorList>
            <consortium name="EnsemblPlants"/>
        </authorList>
    </citation>
    <scope>IDENTIFICATION</scope>
</reference>
<dbReference type="InterPro" id="IPR023214">
    <property type="entry name" value="HAD_sf"/>
</dbReference>
<dbReference type="EnsemblPlants" id="Pp3c5_16980V3.1">
    <property type="protein sequence ID" value="Pp3c5_16980V3.1"/>
    <property type="gene ID" value="Pp3c5_16980"/>
</dbReference>
<dbReference type="Gramene" id="Pp3c5_16980V3.1">
    <property type="protein sequence ID" value="Pp3c5_16980V3.1"/>
    <property type="gene ID" value="Pp3c5_16980"/>
</dbReference>
<name>A0A7I4DQY1_PHYPA</name>
<dbReference type="InParanoid" id="A0A7I4DQY1"/>
<dbReference type="EMBL" id="ABEU02000005">
    <property type="status" value="NOT_ANNOTATED_CDS"/>
    <property type="molecule type" value="Genomic_DNA"/>
</dbReference>
<protein>
    <submittedName>
        <fullName evidence="1">Uncharacterized protein</fullName>
    </submittedName>
</protein>
<sequence length="181" mass="20568">MRVIRALAQAGEDTLEESILSNLFAEELHAPHLFLTSGNPMPHYKSLAKQYRSQAIRLLAKLSQTRPWQFTGSAVVKINKFWEQFQHVDLLQSYNSRKKNGAGDDTLMTANERQIVAVLVSSDPVDWVGVFRSYVMCSKLVGIPVKLMQARSKRSCFLPDQIFNSRFGMGAFRVALKTMWD</sequence>
<dbReference type="Gene3D" id="3.40.50.1000">
    <property type="entry name" value="HAD superfamily/HAD-like"/>
    <property type="match status" value="1"/>
</dbReference>
<reference evidence="1 2" key="1">
    <citation type="journal article" date="2008" name="Science">
        <title>The Physcomitrella genome reveals evolutionary insights into the conquest of land by plants.</title>
        <authorList>
            <person name="Rensing S."/>
            <person name="Lang D."/>
            <person name="Zimmer A."/>
            <person name="Terry A."/>
            <person name="Salamov A."/>
            <person name="Shapiro H."/>
            <person name="Nishiyama T."/>
            <person name="Perroud P.-F."/>
            <person name="Lindquist E."/>
            <person name="Kamisugi Y."/>
            <person name="Tanahashi T."/>
            <person name="Sakakibara K."/>
            <person name="Fujita T."/>
            <person name="Oishi K."/>
            <person name="Shin-I T."/>
            <person name="Kuroki Y."/>
            <person name="Toyoda A."/>
            <person name="Suzuki Y."/>
            <person name="Hashimoto A."/>
            <person name="Yamaguchi K."/>
            <person name="Sugano A."/>
            <person name="Kohara Y."/>
            <person name="Fujiyama A."/>
            <person name="Anterola A."/>
            <person name="Aoki S."/>
            <person name="Ashton N."/>
            <person name="Barbazuk W.B."/>
            <person name="Barker E."/>
            <person name="Bennetzen J."/>
            <person name="Bezanilla M."/>
            <person name="Blankenship R."/>
            <person name="Cho S.H."/>
            <person name="Dutcher S."/>
            <person name="Estelle M."/>
            <person name="Fawcett J.A."/>
            <person name="Gundlach H."/>
            <person name="Hanada K."/>
            <person name="Heyl A."/>
            <person name="Hicks K.A."/>
            <person name="Hugh J."/>
            <person name="Lohr M."/>
            <person name="Mayer K."/>
            <person name="Melkozernov A."/>
            <person name="Murata T."/>
            <person name="Nelson D."/>
            <person name="Pils B."/>
            <person name="Prigge M."/>
            <person name="Reiss B."/>
            <person name="Renner T."/>
            <person name="Rombauts S."/>
            <person name="Rushton P."/>
            <person name="Sanderfoot A."/>
            <person name="Schween G."/>
            <person name="Shiu S.-H."/>
            <person name="Stueber K."/>
            <person name="Theodoulou F.L."/>
            <person name="Tu H."/>
            <person name="Van de Peer Y."/>
            <person name="Verrier P.J."/>
            <person name="Waters E."/>
            <person name="Wood A."/>
            <person name="Yang L."/>
            <person name="Cove D."/>
            <person name="Cuming A."/>
            <person name="Hasebe M."/>
            <person name="Lucas S."/>
            <person name="Mishler D.B."/>
            <person name="Reski R."/>
            <person name="Grigoriev I."/>
            <person name="Quatrano R.S."/>
            <person name="Boore J.L."/>
        </authorList>
    </citation>
    <scope>NUCLEOTIDE SEQUENCE [LARGE SCALE GENOMIC DNA]</scope>
    <source>
        <strain evidence="1 2">cv. Gransden 2004</strain>
    </source>
</reference>
<organism evidence="1 2">
    <name type="scientific">Physcomitrium patens</name>
    <name type="common">Spreading-leaved earth moss</name>
    <name type="synonym">Physcomitrella patens</name>
    <dbReference type="NCBI Taxonomy" id="3218"/>
    <lineage>
        <taxon>Eukaryota</taxon>
        <taxon>Viridiplantae</taxon>
        <taxon>Streptophyta</taxon>
        <taxon>Embryophyta</taxon>
        <taxon>Bryophyta</taxon>
        <taxon>Bryophytina</taxon>
        <taxon>Bryopsida</taxon>
        <taxon>Funariidae</taxon>
        <taxon>Funariales</taxon>
        <taxon>Funariaceae</taxon>
        <taxon>Physcomitrium</taxon>
    </lineage>
</organism>
<proteinExistence type="predicted"/>
<reference evidence="1 2" key="2">
    <citation type="journal article" date="2018" name="Plant J.">
        <title>The Physcomitrella patens chromosome-scale assembly reveals moss genome structure and evolution.</title>
        <authorList>
            <person name="Lang D."/>
            <person name="Ullrich K.K."/>
            <person name="Murat F."/>
            <person name="Fuchs J."/>
            <person name="Jenkins J."/>
            <person name="Haas F.B."/>
            <person name="Piednoel M."/>
            <person name="Gundlach H."/>
            <person name="Van Bel M."/>
            <person name="Meyberg R."/>
            <person name="Vives C."/>
            <person name="Morata J."/>
            <person name="Symeonidi A."/>
            <person name="Hiss M."/>
            <person name="Muchero W."/>
            <person name="Kamisugi Y."/>
            <person name="Saleh O."/>
            <person name="Blanc G."/>
            <person name="Decker E.L."/>
            <person name="van Gessel N."/>
            <person name="Grimwood J."/>
            <person name="Hayes R.D."/>
            <person name="Graham S.W."/>
            <person name="Gunter L.E."/>
            <person name="McDaniel S.F."/>
            <person name="Hoernstein S.N.W."/>
            <person name="Larsson A."/>
            <person name="Li F.W."/>
            <person name="Perroud P.F."/>
            <person name="Phillips J."/>
            <person name="Ranjan P."/>
            <person name="Rokshar D.S."/>
            <person name="Rothfels C.J."/>
            <person name="Schneider L."/>
            <person name="Shu S."/>
            <person name="Stevenson D.W."/>
            <person name="Thummler F."/>
            <person name="Tillich M."/>
            <person name="Villarreal Aguilar J.C."/>
            <person name="Widiez T."/>
            <person name="Wong G.K."/>
            <person name="Wymore A."/>
            <person name="Zhang Y."/>
            <person name="Zimmer A.D."/>
            <person name="Quatrano R.S."/>
            <person name="Mayer K.F.X."/>
            <person name="Goodstein D."/>
            <person name="Casacuberta J.M."/>
            <person name="Vandepoele K."/>
            <person name="Reski R."/>
            <person name="Cuming A.C."/>
            <person name="Tuskan G.A."/>
            <person name="Maumus F."/>
            <person name="Salse J."/>
            <person name="Schmutz J."/>
            <person name="Rensing S.A."/>
        </authorList>
    </citation>
    <scope>NUCLEOTIDE SEQUENCE [LARGE SCALE GENOMIC DNA]</scope>
    <source>
        <strain evidence="1 2">cv. Gransden 2004</strain>
    </source>
</reference>
<evidence type="ECO:0000313" key="1">
    <source>
        <dbReference type="EnsemblPlants" id="Pp3c5_16980V3.1"/>
    </source>
</evidence>